<feature type="transmembrane region" description="Helical" evidence="1">
    <location>
        <begin position="240"/>
        <end position="259"/>
    </location>
</feature>
<proteinExistence type="predicted"/>
<evidence type="ECO:0000259" key="2">
    <source>
        <dbReference type="Pfam" id="PF00892"/>
    </source>
</evidence>
<feature type="transmembrane region" description="Helical" evidence="1">
    <location>
        <begin position="209"/>
        <end position="228"/>
    </location>
</feature>
<evidence type="ECO:0000313" key="4">
    <source>
        <dbReference type="Proteomes" id="UP000249008"/>
    </source>
</evidence>
<accession>A0AAX2JDU8</accession>
<keyword evidence="1" id="KW-1133">Transmembrane helix</keyword>
<name>A0AAX2JDU8_9FUSO</name>
<dbReference type="PANTHER" id="PTHR22911">
    <property type="entry name" value="ACYL-MALONYL CONDENSING ENZYME-RELATED"/>
    <property type="match status" value="1"/>
</dbReference>
<dbReference type="EMBL" id="LS483487">
    <property type="protein sequence ID" value="SQJ06800.1"/>
    <property type="molecule type" value="Genomic_DNA"/>
</dbReference>
<feature type="transmembrane region" description="Helical" evidence="1">
    <location>
        <begin position="178"/>
        <end position="197"/>
    </location>
</feature>
<feature type="transmembrane region" description="Helical" evidence="1">
    <location>
        <begin position="147"/>
        <end position="166"/>
    </location>
</feature>
<feature type="transmembrane region" description="Helical" evidence="1">
    <location>
        <begin position="7"/>
        <end position="25"/>
    </location>
</feature>
<dbReference type="PANTHER" id="PTHR22911:SF102">
    <property type="entry name" value="MEMBRANE PROTEIN"/>
    <property type="match status" value="1"/>
</dbReference>
<evidence type="ECO:0000256" key="1">
    <source>
        <dbReference type="SAM" id="Phobius"/>
    </source>
</evidence>
<dbReference type="Proteomes" id="UP000249008">
    <property type="component" value="Chromosome 1"/>
</dbReference>
<dbReference type="Pfam" id="PF00892">
    <property type="entry name" value="EamA"/>
    <property type="match status" value="2"/>
</dbReference>
<dbReference type="GeneID" id="78453321"/>
<feature type="domain" description="EamA" evidence="2">
    <location>
        <begin position="148"/>
        <end position="280"/>
    </location>
</feature>
<feature type="transmembrane region" description="Helical" evidence="1">
    <location>
        <begin position="62"/>
        <end position="82"/>
    </location>
</feature>
<keyword evidence="1" id="KW-0812">Transmembrane</keyword>
<dbReference type="InterPro" id="IPR000620">
    <property type="entry name" value="EamA_dom"/>
</dbReference>
<keyword evidence="1" id="KW-0472">Membrane</keyword>
<feature type="transmembrane region" description="Helical" evidence="1">
    <location>
        <begin position="94"/>
        <end position="111"/>
    </location>
</feature>
<dbReference type="RefSeq" id="WP_005981891.1">
    <property type="nucleotide sequence ID" value="NZ_CABKNW010000005.1"/>
</dbReference>
<protein>
    <submittedName>
        <fullName evidence="3">Threonine and homoserine efflux system</fullName>
    </submittedName>
</protein>
<dbReference type="InterPro" id="IPR037185">
    <property type="entry name" value="EmrE-like"/>
</dbReference>
<dbReference type="Gene3D" id="1.10.3730.20">
    <property type="match status" value="2"/>
</dbReference>
<sequence>MGAKLRNVSAMLIFGTIGLFVKNIDLTSSEIALVRGVIGGIVLVVVSLLIKNKVSFKDVKANLLLLLLSGGAIGLNWIFLFQAYKYTTISNATLSYYFAPVFVMLLSPFILKEKLTLKKILCVACAMLGMMCIVGNSGGATEGRNDFLGISYGLAAAAFYASVVLMNKFLKNLKSLETTYIQLILAAVVLMPYVFTVEGFNIFRMPASSIPYILILGVVHTGLAYLLYFSSLKELKGQTIAVMSYIDPISAVIISAIFLRERMGLLQIAGGVLILGSTLISELTKNKEE</sequence>
<dbReference type="SUPFAM" id="SSF103481">
    <property type="entry name" value="Multidrug resistance efflux transporter EmrE"/>
    <property type="match status" value="2"/>
</dbReference>
<evidence type="ECO:0000313" key="3">
    <source>
        <dbReference type="EMBL" id="SQJ06800.1"/>
    </source>
</evidence>
<dbReference type="AlphaFoldDB" id="A0AAX2JDU8"/>
<dbReference type="KEGG" id="ful:C4N20_00770"/>
<gene>
    <name evidence="3" type="ORF">NCTC12112_02026</name>
</gene>
<feature type="transmembrane region" description="Helical" evidence="1">
    <location>
        <begin position="31"/>
        <end position="50"/>
    </location>
</feature>
<organism evidence="3 4">
    <name type="scientific">Fusobacterium ulcerans</name>
    <dbReference type="NCBI Taxonomy" id="861"/>
    <lineage>
        <taxon>Bacteria</taxon>
        <taxon>Fusobacteriati</taxon>
        <taxon>Fusobacteriota</taxon>
        <taxon>Fusobacteriia</taxon>
        <taxon>Fusobacteriales</taxon>
        <taxon>Fusobacteriaceae</taxon>
        <taxon>Fusobacterium</taxon>
    </lineage>
</organism>
<reference evidence="3 4" key="1">
    <citation type="submission" date="2018-06" db="EMBL/GenBank/DDBJ databases">
        <authorList>
            <consortium name="Pathogen Informatics"/>
            <person name="Doyle S."/>
        </authorList>
    </citation>
    <scope>NUCLEOTIDE SEQUENCE [LARGE SCALE GENOMIC DNA]</scope>
    <source>
        <strain evidence="3 4">NCTC12112</strain>
    </source>
</reference>
<feature type="domain" description="EamA" evidence="2">
    <location>
        <begin position="9"/>
        <end position="134"/>
    </location>
</feature>
<dbReference type="GO" id="GO:0016020">
    <property type="term" value="C:membrane"/>
    <property type="evidence" value="ECO:0007669"/>
    <property type="project" value="InterPro"/>
</dbReference>